<evidence type="ECO:0000256" key="2">
    <source>
        <dbReference type="ARBA" id="ARBA00022473"/>
    </source>
</evidence>
<proteinExistence type="inferred from homology"/>
<keyword evidence="8 18" id="KW-0732">Signal</keyword>
<organism evidence="22 23">
    <name type="scientific">Dufourea novaeangliae</name>
    <name type="common">Sweat bee</name>
    <dbReference type="NCBI Taxonomy" id="178035"/>
    <lineage>
        <taxon>Eukaryota</taxon>
        <taxon>Metazoa</taxon>
        <taxon>Ecdysozoa</taxon>
        <taxon>Arthropoda</taxon>
        <taxon>Hexapoda</taxon>
        <taxon>Insecta</taxon>
        <taxon>Pterygota</taxon>
        <taxon>Neoptera</taxon>
        <taxon>Endopterygota</taxon>
        <taxon>Hymenoptera</taxon>
        <taxon>Apocrita</taxon>
        <taxon>Aculeata</taxon>
        <taxon>Apoidea</taxon>
        <taxon>Anthophila</taxon>
        <taxon>Halictidae</taxon>
        <taxon>Rophitinae</taxon>
        <taxon>Dufourea</taxon>
    </lineage>
</organism>
<keyword evidence="18" id="KW-0256">Endoplasmic reticulum</keyword>
<dbReference type="GO" id="GO:0007367">
    <property type="term" value="P:segment polarity determination"/>
    <property type="evidence" value="ECO:0007669"/>
    <property type="project" value="UniProtKB-KW"/>
</dbReference>
<evidence type="ECO:0000256" key="15">
    <source>
        <dbReference type="ARBA" id="ARBA00023301"/>
    </source>
</evidence>
<dbReference type="Gene3D" id="3.30.1380.10">
    <property type="match status" value="2"/>
</dbReference>
<comment type="subcellular location">
    <molecule>Sonic hedgehog protein</molecule>
    <subcellularLocation>
        <location evidence="18">Endoplasmic reticulum membrane</location>
    </subcellularLocation>
    <subcellularLocation>
        <location evidence="18">Golgi apparatus membrane</location>
    </subcellularLocation>
</comment>
<evidence type="ECO:0000256" key="1">
    <source>
        <dbReference type="ARBA" id="ARBA00010649"/>
    </source>
</evidence>
<dbReference type="CDD" id="cd00081">
    <property type="entry name" value="Hint"/>
    <property type="match status" value="1"/>
</dbReference>
<keyword evidence="6" id="KW-0709">Segmentation polarity protein</keyword>
<dbReference type="GO" id="GO:0001708">
    <property type="term" value="P:cell fate specification"/>
    <property type="evidence" value="ECO:0007669"/>
    <property type="project" value="TreeGrafter"/>
</dbReference>
<dbReference type="GO" id="GO:0010468">
    <property type="term" value="P:regulation of gene expression"/>
    <property type="evidence" value="ECO:0007669"/>
    <property type="project" value="TreeGrafter"/>
</dbReference>
<dbReference type="InterPro" id="IPR003586">
    <property type="entry name" value="Hint_dom_C"/>
</dbReference>
<dbReference type="GO" id="GO:0048731">
    <property type="term" value="P:system development"/>
    <property type="evidence" value="ECO:0007669"/>
    <property type="project" value="UniProtKB-ARBA"/>
</dbReference>
<name>A0A154P2A0_DUFNO</name>
<keyword evidence="13" id="KW-0564">Palmitate</keyword>
<dbReference type="OrthoDB" id="5212at2759"/>
<dbReference type="EMBL" id="KQ434803">
    <property type="protein sequence ID" value="KZC05963.1"/>
    <property type="molecule type" value="Genomic_DNA"/>
</dbReference>
<evidence type="ECO:0000313" key="23">
    <source>
        <dbReference type="Proteomes" id="UP000076502"/>
    </source>
</evidence>
<dbReference type="InterPro" id="IPR001767">
    <property type="entry name" value="Hedgehog_Hint"/>
</dbReference>
<dbReference type="GO" id="GO:0005789">
    <property type="term" value="C:endoplasmic reticulum membrane"/>
    <property type="evidence" value="ECO:0007669"/>
    <property type="project" value="UniProtKB-SubCell"/>
</dbReference>
<keyword evidence="12 18" id="KW-0472">Membrane</keyword>
<evidence type="ECO:0000256" key="8">
    <source>
        <dbReference type="ARBA" id="ARBA00022729"/>
    </source>
</evidence>
<dbReference type="PANTHER" id="PTHR11889:SF31">
    <property type="entry name" value="PROTEIN HEDGEHOG"/>
    <property type="match status" value="1"/>
</dbReference>
<dbReference type="Pfam" id="PF01085">
    <property type="entry name" value="HH_signal"/>
    <property type="match status" value="2"/>
</dbReference>
<evidence type="ECO:0000256" key="10">
    <source>
        <dbReference type="ARBA" id="ARBA00022813"/>
    </source>
</evidence>
<dbReference type="GO" id="GO:0007224">
    <property type="term" value="P:smoothened signaling pathway"/>
    <property type="evidence" value="ECO:0007669"/>
    <property type="project" value="TreeGrafter"/>
</dbReference>
<comment type="similarity">
    <text evidence="1 18">Belongs to the hedgehog family.</text>
</comment>
<feature type="compositionally biased region" description="Low complexity" evidence="19">
    <location>
        <begin position="21"/>
        <end position="43"/>
    </location>
</feature>
<dbReference type="SUPFAM" id="SSF55166">
    <property type="entry name" value="Hedgehog/DD-peptidase"/>
    <property type="match status" value="2"/>
</dbReference>
<evidence type="ECO:0000256" key="16">
    <source>
        <dbReference type="ARBA" id="ARBA00045369"/>
    </source>
</evidence>
<dbReference type="InterPro" id="IPR006141">
    <property type="entry name" value="Intein_N"/>
</dbReference>
<dbReference type="FunFam" id="3.30.1380.10:FF:000005">
    <property type="entry name" value="Sonic hedgehog signaling molecule"/>
    <property type="match status" value="1"/>
</dbReference>
<gene>
    <name evidence="22" type="ORF">WN55_06138</name>
</gene>
<evidence type="ECO:0000256" key="7">
    <source>
        <dbReference type="ARBA" id="ARBA00022723"/>
    </source>
</evidence>
<sequence>MPWLWLSVSEVSGKRRRRRTGSGSSSIIKSSSSSLLSSSRSSSFLCQPRRRRRRIAGGGGGGGGGGTPGSGGGRRPILRKLTPLVFKQHVPNVSENTLPASGLSEGRVSRHDSRFRDLVPNYNTDIIFKDEEGTGADRLMTQVEREREGRNLVGPPPWCFNGERMKEGPRCKEKLNTLAISVMNQWPGVKLRVTEGWDEEGKHATDSLHYEGRAVDVTTSDRDRSKYGMLARLAVEAGFDWVYYESRSHIHCSVKSESSSAAKSGGCFPGRSLVRTEDGSAIRLDQVRLGDRIAALDSRGDIVYSEVIAFLDRSLTERRQFVRLTTESGRVLTLTPAHLLPVEGRSSMFAGRVQSGDRILVRDPTDENEVNHRLRWDKVVDSRLVLEEGIYAPLTREGTLLVDDVVASCYAFLDSQWIAHMGFLPYRMWTSLESFFVRRWTIEDTRQPDIRQDGRTLQEGIHWYASFLYWVSSYVTPTKMLYQ</sequence>
<keyword evidence="9 18" id="KW-0378">Hydrolase</keyword>
<dbReference type="InterPro" id="IPR050387">
    <property type="entry name" value="Hedgehog_Signaling"/>
</dbReference>
<evidence type="ECO:0000259" key="21">
    <source>
        <dbReference type="SMART" id="SM00306"/>
    </source>
</evidence>
<comment type="subcellular location">
    <molecule>Protein hedgehog N-product</molecule>
    <subcellularLocation>
        <location evidence="18">Cell membrane</location>
        <topology evidence="18">Lipid-anchor</topology>
    </subcellularLocation>
</comment>
<dbReference type="AlphaFoldDB" id="A0A154P2A0"/>
<dbReference type="FunFam" id="2.170.16.10:FF:000001">
    <property type="entry name" value="Indian hedgehog"/>
    <property type="match status" value="1"/>
</dbReference>
<dbReference type="PRINTS" id="PR00632">
    <property type="entry name" value="SONICHHOG"/>
</dbReference>
<keyword evidence="4 18" id="KW-0645">Protease</keyword>
<dbReference type="SMART" id="SM00305">
    <property type="entry name" value="HintC"/>
    <property type="match status" value="1"/>
</dbReference>
<evidence type="ECO:0000256" key="5">
    <source>
        <dbReference type="ARBA" id="ARBA00022679"/>
    </source>
</evidence>
<comment type="function">
    <molecule>Protein hedgehog</molecule>
    <text evidence="18">The C-terminal part of the hedgehog protein precursor displays an autoproteolysis activity that results in the cleavage of the full-length protein into two parts (N-product and C-product). In addition, the C-terminal part displays a cholesterol transferase activity that results by the covalent attachment of a cholesterol moiety to the C-terminal of the newly generated N-product.</text>
</comment>
<protein>
    <recommendedName>
        <fullName evidence="18">Hedgehog protein</fullName>
    </recommendedName>
</protein>
<dbReference type="GO" id="GO:0005113">
    <property type="term" value="F:patched binding"/>
    <property type="evidence" value="ECO:0007669"/>
    <property type="project" value="TreeGrafter"/>
</dbReference>
<dbReference type="InterPro" id="IPR001657">
    <property type="entry name" value="Hedgehog"/>
</dbReference>
<evidence type="ECO:0000256" key="13">
    <source>
        <dbReference type="ARBA" id="ARBA00023139"/>
    </source>
</evidence>
<dbReference type="GO" id="GO:0005886">
    <property type="term" value="C:plasma membrane"/>
    <property type="evidence" value="ECO:0007669"/>
    <property type="project" value="UniProtKB-SubCell"/>
</dbReference>
<dbReference type="GO" id="GO:0008233">
    <property type="term" value="F:peptidase activity"/>
    <property type="evidence" value="ECO:0007669"/>
    <property type="project" value="UniProtKB-UniRule"/>
</dbReference>
<evidence type="ECO:0000256" key="11">
    <source>
        <dbReference type="ARBA" id="ARBA00022837"/>
    </source>
</evidence>
<dbReference type="GO" id="GO:0000139">
    <property type="term" value="C:Golgi membrane"/>
    <property type="evidence" value="ECO:0007669"/>
    <property type="project" value="UniProtKB-SubCell"/>
</dbReference>
<dbReference type="GO" id="GO:0016015">
    <property type="term" value="F:morphogen activity"/>
    <property type="evidence" value="ECO:0007669"/>
    <property type="project" value="UniProtKB-KW"/>
</dbReference>
<evidence type="ECO:0000256" key="9">
    <source>
        <dbReference type="ARBA" id="ARBA00022801"/>
    </source>
</evidence>
<accession>A0A154P2A0</accession>
<keyword evidence="10 18" id="KW-0068">Autocatalytic cleavage</keyword>
<dbReference type="InterPro" id="IPR003587">
    <property type="entry name" value="Hint_dom_N"/>
</dbReference>
<keyword evidence="7" id="KW-0479">Metal-binding</keyword>
<evidence type="ECO:0000256" key="17">
    <source>
        <dbReference type="ARBA" id="ARBA00048589"/>
    </source>
</evidence>
<evidence type="ECO:0000259" key="20">
    <source>
        <dbReference type="SMART" id="SM00305"/>
    </source>
</evidence>
<reference evidence="22 23" key="1">
    <citation type="submission" date="2015-07" db="EMBL/GenBank/DDBJ databases">
        <title>The genome of Dufourea novaeangliae.</title>
        <authorList>
            <person name="Pan H."/>
            <person name="Kapheim K."/>
        </authorList>
    </citation>
    <scope>NUCLEOTIDE SEQUENCE [LARGE SCALE GENOMIC DNA]</scope>
    <source>
        <strain evidence="22">0120121106</strain>
        <tissue evidence="22">Whole body</tissue>
    </source>
</reference>
<keyword evidence="14" id="KW-0449">Lipoprotein</keyword>
<keyword evidence="18" id="KW-0333">Golgi apparatus</keyword>
<dbReference type="Proteomes" id="UP000076502">
    <property type="component" value="Unassembled WGS sequence"/>
</dbReference>
<dbReference type="InterPro" id="IPR000320">
    <property type="entry name" value="Hedgehog_signalling_dom"/>
</dbReference>
<keyword evidence="3 18" id="KW-1003">Cell membrane</keyword>
<evidence type="ECO:0000256" key="19">
    <source>
        <dbReference type="SAM" id="MobiDB-lite"/>
    </source>
</evidence>
<dbReference type="SMART" id="SM00306">
    <property type="entry name" value="HintN"/>
    <property type="match status" value="1"/>
</dbReference>
<dbReference type="InterPro" id="IPR036844">
    <property type="entry name" value="Hint_dom_sf"/>
</dbReference>
<keyword evidence="23" id="KW-1185">Reference proteome</keyword>
<keyword evidence="2 18" id="KW-0217">Developmental protein</keyword>
<evidence type="ECO:0000256" key="14">
    <source>
        <dbReference type="ARBA" id="ARBA00023288"/>
    </source>
</evidence>
<dbReference type="PANTHER" id="PTHR11889">
    <property type="entry name" value="HEDGEHOG"/>
    <property type="match status" value="1"/>
</dbReference>
<evidence type="ECO:0000313" key="22">
    <source>
        <dbReference type="EMBL" id="KZC05963.1"/>
    </source>
</evidence>
<evidence type="ECO:0000256" key="4">
    <source>
        <dbReference type="ARBA" id="ARBA00022670"/>
    </source>
</evidence>
<dbReference type="SUPFAM" id="SSF51294">
    <property type="entry name" value="Hedgehog/intein (Hint) domain"/>
    <property type="match status" value="1"/>
</dbReference>
<keyword evidence="5" id="KW-0808">Transferase</keyword>
<feature type="domain" description="Hint" evidence="21">
    <location>
        <begin position="265"/>
        <end position="363"/>
    </location>
</feature>
<dbReference type="GO" id="GO:0007267">
    <property type="term" value="P:cell-cell signaling"/>
    <property type="evidence" value="ECO:0007669"/>
    <property type="project" value="InterPro"/>
</dbReference>
<feature type="region of interest" description="Disordered" evidence="19">
    <location>
        <begin position="14"/>
        <end position="77"/>
    </location>
</feature>
<dbReference type="InterPro" id="IPR009045">
    <property type="entry name" value="Zn_M74/Hedgehog-like"/>
</dbReference>
<keyword evidence="11" id="KW-0106">Calcium</keyword>
<feature type="compositionally biased region" description="Gly residues" evidence="19">
    <location>
        <begin position="56"/>
        <end position="74"/>
    </location>
</feature>
<evidence type="ECO:0000256" key="3">
    <source>
        <dbReference type="ARBA" id="ARBA00022475"/>
    </source>
</evidence>
<comment type="function">
    <text evidence="16">The C-terminal part of the hedgehog protein precursor displays an autoproteolysis activity that results in the cleavage of the full-length protein into two parts (N-product and C-product). In addition, the C-terminal part displays a cholesterol transferase activity that results by the covalent attachment of a cholesterol moiety to the C-terminal of the newly generated N-product. Once cleaved, the C-product has no signaling activity and diffuses from the cell.</text>
</comment>
<dbReference type="Gene3D" id="2.170.16.10">
    <property type="entry name" value="Hedgehog/Intein (Hint) domain"/>
    <property type="match status" value="1"/>
</dbReference>
<dbReference type="GO" id="GO:0005509">
    <property type="term" value="F:calcium ion binding"/>
    <property type="evidence" value="ECO:0007669"/>
    <property type="project" value="TreeGrafter"/>
</dbReference>
<comment type="catalytic activity">
    <reaction evidence="17">
        <text>glycyl-L-cysteinyl-[protein] + cholesterol + H(+) = [protein]-C-terminal glycyl cholesterol ester + N-terminal L-cysteinyl-[protein]</text>
        <dbReference type="Rhea" id="RHEA:59504"/>
        <dbReference type="Rhea" id="RHEA-COMP:12707"/>
        <dbReference type="Rhea" id="RHEA-COMP:15369"/>
        <dbReference type="Rhea" id="RHEA-COMP:15374"/>
        <dbReference type="ChEBI" id="CHEBI:15378"/>
        <dbReference type="ChEBI" id="CHEBI:16113"/>
        <dbReference type="ChEBI" id="CHEBI:65250"/>
        <dbReference type="ChEBI" id="CHEBI:143135"/>
        <dbReference type="ChEBI" id="CHEBI:143140"/>
    </reaction>
    <physiologicalReaction direction="left-to-right" evidence="17">
        <dbReference type="Rhea" id="RHEA:59505"/>
    </physiologicalReaction>
</comment>
<dbReference type="Pfam" id="PF01079">
    <property type="entry name" value="Hint"/>
    <property type="match status" value="1"/>
</dbReference>
<evidence type="ECO:0000256" key="18">
    <source>
        <dbReference type="RuleBase" id="RU280812"/>
    </source>
</evidence>
<feature type="domain" description="Hint" evidence="20">
    <location>
        <begin position="371"/>
        <end position="415"/>
    </location>
</feature>
<evidence type="ECO:0000256" key="6">
    <source>
        <dbReference type="ARBA" id="ARBA00022716"/>
    </source>
</evidence>
<dbReference type="GO" id="GO:0016539">
    <property type="term" value="P:intein-mediated protein splicing"/>
    <property type="evidence" value="ECO:0007669"/>
    <property type="project" value="InterPro"/>
</dbReference>
<keyword evidence="15" id="KW-0504">Morphogen</keyword>
<dbReference type="GO" id="GO:0016540">
    <property type="term" value="P:protein autoprocessing"/>
    <property type="evidence" value="ECO:0007669"/>
    <property type="project" value="InterPro"/>
</dbReference>
<dbReference type="STRING" id="178035.A0A154P2A0"/>
<evidence type="ECO:0000256" key="12">
    <source>
        <dbReference type="ARBA" id="ARBA00023136"/>
    </source>
</evidence>
<dbReference type="GO" id="GO:0016740">
    <property type="term" value="F:transferase activity"/>
    <property type="evidence" value="ECO:0007669"/>
    <property type="project" value="UniProtKB-KW"/>
</dbReference>
<dbReference type="PROSITE" id="PS50817">
    <property type="entry name" value="INTEIN_N_TER"/>
    <property type="match status" value="1"/>
</dbReference>
<comment type="function">
    <molecule>Protein hedgehog N-product</molecule>
    <text evidence="18">The dually lipidated hedgehog protein N-product is a morphogen which is essential for a variety of patterning events during development.</text>
</comment>
<dbReference type="GO" id="GO:0009653">
    <property type="term" value="P:anatomical structure morphogenesis"/>
    <property type="evidence" value="ECO:0007669"/>
    <property type="project" value="UniProtKB-KW"/>
</dbReference>
<dbReference type="GO" id="GO:0005615">
    <property type="term" value="C:extracellular space"/>
    <property type="evidence" value="ECO:0007669"/>
    <property type="project" value="TreeGrafter"/>
</dbReference>